<evidence type="ECO:0000313" key="11">
    <source>
        <dbReference type="Proteomes" id="UP000510844"/>
    </source>
</evidence>
<dbReference type="GO" id="GO:0000166">
    <property type="term" value="F:nucleotide binding"/>
    <property type="evidence" value="ECO:0007669"/>
    <property type="project" value="UniProtKB-KW"/>
</dbReference>
<evidence type="ECO:0000256" key="4">
    <source>
        <dbReference type="ARBA" id="ARBA00022741"/>
    </source>
</evidence>
<keyword evidence="7 8" id="KW-0472">Membrane</keyword>
<dbReference type="GO" id="GO:0005886">
    <property type="term" value="C:plasma membrane"/>
    <property type="evidence" value="ECO:0007669"/>
    <property type="project" value="UniProtKB-SubCell"/>
</dbReference>
<keyword evidence="2" id="KW-1003">Cell membrane</keyword>
<dbReference type="RefSeq" id="WP_181568757.1">
    <property type="nucleotide sequence ID" value="NZ_CP059322.2"/>
</dbReference>
<sequence length="176" mass="19136">MENVRRTPRHPHLDPWRDLQVGLATAASFQSAIRYADTKALALLAIEGGVATAVVDRVVPQTVGGTPSAALLVASLALLFVAGLAIAAWQLTLALRPRLDSARSTNRFAFPNLARRQDNSPPAPVRQHRDEVWDLVTELAHIAMAKHHRVRRSMPWMMLAMASAGGLMLLSILRGG</sequence>
<dbReference type="Pfam" id="PF18967">
    <property type="entry name" value="PycTM"/>
    <property type="match status" value="1"/>
</dbReference>
<gene>
    <name evidence="10" type="ORF">H1D33_23380</name>
</gene>
<keyword evidence="11" id="KW-1185">Reference proteome</keyword>
<comment type="subcellular location">
    <subcellularLocation>
        <location evidence="1">Cell membrane</location>
    </subcellularLocation>
</comment>
<proteinExistence type="predicted"/>
<keyword evidence="4" id="KW-0547">Nucleotide-binding</keyword>
<keyword evidence="5 8" id="KW-1133">Transmembrane helix</keyword>
<feature type="domain" description="Pycsar effector protein" evidence="9">
    <location>
        <begin position="24"/>
        <end position="168"/>
    </location>
</feature>
<evidence type="ECO:0000256" key="5">
    <source>
        <dbReference type="ARBA" id="ARBA00022989"/>
    </source>
</evidence>
<evidence type="ECO:0000256" key="7">
    <source>
        <dbReference type="ARBA" id="ARBA00023136"/>
    </source>
</evidence>
<dbReference type="Proteomes" id="UP000510844">
    <property type="component" value="Chromosome"/>
</dbReference>
<protein>
    <submittedName>
        <fullName evidence="10">DUF5706 domain-containing protein</fullName>
    </submittedName>
</protein>
<evidence type="ECO:0000256" key="8">
    <source>
        <dbReference type="SAM" id="Phobius"/>
    </source>
</evidence>
<accession>A0A7L6B335</accession>
<evidence type="ECO:0000256" key="1">
    <source>
        <dbReference type="ARBA" id="ARBA00004236"/>
    </source>
</evidence>
<reference evidence="10 11" key="2">
    <citation type="journal article" date="2021" name="Mar. Drugs">
        <title>A New Micromonospora Strain with Antibiotic Activity Isolated from the Microbiome of a Mid-Atlantic Deep-Sea Sponge.</title>
        <authorList>
            <person name="Back C.R."/>
            <person name="Stennett H.L."/>
            <person name="Williams S.E."/>
            <person name="Wang L."/>
            <person name="Ojeda Gomez J."/>
            <person name="Abdulle O.M."/>
            <person name="Duffy T."/>
            <person name="Neal C."/>
            <person name="Mantell J."/>
            <person name="Jepson M.A."/>
            <person name="Hendry K.R."/>
            <person name="Powell D."/>
            <person name="Stach J.E.M."/>
            <person name="Essex-Lopresti A.E."/>
            <person name="Willis C.L."/>
            <person name="Curnow P."/>
            <person name="Race P.R."/>
        </authorList>
    </citation>
    <scope>NUCLEOTIDE SEQUENCE [LARGE SCALE GENOMIC DNA]</scope>
    <source>
        <strain evidence="10 11">28ISP2-46</strain>
    </source>
</reference>
<dbReference type="InterPro" id="IPR043760">
    <property type="entry name" value="PycTM_dom"/>
</dbReference>
<evidence type="ECO:0000256" key="6">
    <source>
        <dbReference type="ARBA" id="ARBA00023118"/>
    </source>
</evidence>
<dbReference type="GO" id="GO:0051607">
    <property type="term" value="P:defense response to virus"/>
    <property type="evidence" value="ECO:0007669"/>
    <property type="project" value="UniProtKB-KW"/>
</dbReference>
<keyword evidence="3 8" id="KW-0812">Transmembrane</keyword>
<dbReference type="AlphaFoldDB" id="A0A7L6B335"/>
<organism evidence="10 11">
    <name type="scientific">Micromonospora robiginosa</name>
    <dbReference type="NCBI Taxonomy" id="2749844"/>
    <lineage>
        <taxon>Bacteria</taxon>
        <taxon>Bacillati</taxon>
        <taxon>Actinomycetota</taxon>
        <taxon>Actinomycetes</taxon>
        <taxon>Micromonosporales</taxon>
        <taxon>Micromonosporaceae</taxon>
        <taxon>Micromonospora</taxon>
    </lineage>
</organism>
<feature type="transmembrane region" description="Helical" evidence="8">
    <location>
        <begin position="154"/>
        <end position="173"/>
    </location>
</feature>
<keyword evidence="6" id="KW-0051">Antiviral defense</keyword>
<reference evidence="11" key="1">
    <citation type="submission" date="2020-07" db="EMBL/GenBank/DDBJ databases">
        <title>A new Micromonospora strain with potent antibiotic activity isolated from the microbiome of a mid-Atlantic deep-sea sponge.</title>
        <authorList>
            <person name="Back C.R."/>
            <person name="Stennett H.L."/>
            <person name="Williams S.E."/>
            <person name="Wang L."/>
            <person name="Ojeda Gomez J."/>
            <person name="Abdulle O.M."/>
            <person name="Duffy T."/>
            <person name="Hendry K.R."/>
            <person name="Powell D."/>
            <person name="Stach J.E."/>
            <person name="Essex-Lopresti A.E."/>
            <person name="Willis C.L."/>
            <person name="Curnow P."/>
            <person name="Race P.R."/>
        </authorList>
    </citation>
    <scope>NUCLEOTIDE SEQUENCE [LARGE SCALE GENOMIC DNA]</scope>
    <source>
        <strain evidence="11">28ISP2-46</strain>
    </source>
</reference>
<dbReference type="EMBL" id="CP059322">
    <property type="protein sequence ID" value="QLQ36241.1"/>
    <property type="molecule type" value="Genomic_DNA"/>
</dbReference>
<evidence type="ECO:0000313" key="10">
    <source>
        <dbReference type="EMBL" id="QLQ36241.1"/>
    </source>
</evidence>
<evidence type="ECO:0000259" key="9">
    <source>
        <dbReference type="Pfam" id="PF18967"/>
    </source>
</evidence>
<name>A0A7L6B335_9ACTN</name>
<feature type="transmembrane region" description="Helical" evidence="8">
    <location>
        <begin position="71"/>
        <end position="95"/>
    </location>
</feature>
<evidence type="ECO:0000256" key="3">
    <source>
        <dbReference type="ARBA" id="ARBA00022692"/>
    </source>
</evidence>
<dbReference type="KEGG" id="mfeu:H1D33_23380"/>
<evidence type="ECO:0000256" key="2">
    <source>
        <dbReference type="ARBA" id="ARBA00022475"/>
    </source>
</evidence>